<organism evidence="3 4">
    <name type="scientific">Ectocarpus siliculosus</name>
    <name type="common">Brown alga</name>
    <name type="synonym">Conferva siliculosa</name>
    <dbReference type="NCBI Taxonomy" id="2880"/>
    <lineage>
        <taxon>Eukaryota</taxon>
        <taxon>Sar</taxon>
        <taxon>Stramenopiles</taxon>
        <taxon>Ochrophyta</taxon>
        <taxon>PX clade</taxon>
        <taxon>Phaeophyceae</taxon>
        <taxon>Ectocarpales</taxon>
        <taxon>Ectocarpaceae</taxon>
        <taxon>Ectocarpus</taxon>
    </lineage>
</organism>
<accession>D7G9C0</accession>
<evidence type="ECO:0000313" key="4">
    <source>
        <dbReference type="Proteomes" id="UP000002630"/>
    </source>
</evidence>
<keyword evidence="4" id="KW-1185">Reference proteome</keyword>
<evidence type="ECO:0000313" key="3">
    <source>
        <dbReference type="EMBL" id="CBJ28263.1"/>
    </source>
</evidence>
<feature type="signal peptide" evidence="2">
    <location>
        <begin position="1"/>
        <end position="24"/>
    </location>
</feature>
<keyword evidence="2" id="KW-0732">Signal</keyword>
<feature type="compositionally biased region" description="Acidic residues" evidence="1">
    <location>
        <begin position="255"/>
        <end position="281"/>
    </location>
</feature>
<sequence>MVRTAGVVAGAALVGLLDVASVAGEEFQVIAPSEGMTVISSRTYTVEWTNNVPNSFVEIDLCYCGSSCKEGECGQWITSLCPYGEDGCHDIEGDYDVVMPEPMAGTSGGAYKGLTFISPETGDLAYVGQEYTVQFDYFSEVDSRVGRFNIELYEDNGLGGCNGEFVSTLCDKPDIGCKDSQGDYDIIMADVPTGECKIHISRFEDTATYGCSGIFFVVSDDGDSEDDDMDSDDDIAFSFDFSDLTDDIQDSFLDTADDVEFDDRDGEDDDVDSDDDFGDLTDDVHDSSLDTADDIERDYSYRF</sequence>
<feature type="chain" id="PRO_5003095944" evidence="2">
    <location>
        <begin position="25"/>
        <end position="303"/>
    </location>
</feature>
<proteinExistence type="predicted"/>
<dbReference type="AlphaFoldDB" id="D7G9C0"/>
<name>D7G9C0_ECTSI</name>
<evidence type="ECO:0000256" key="2">
    <source>
        <dbReference type="SAM" id="SignalP"/>
    </source>
</evidence>
<dbReference type="Proteomes" id="UP000002630">
    <property type="component" value="Linkage Group LG09"/>
</dbReference>
<gene>
    <name evidence="3" type="ORF">Esi_0097_0064</name>
</gene>
<dbReference type="EMBL" id="FN649734">
    <property type="protein sequence ID" value="CBJ28263.1"/>
    <property type="molecule type" value="Genomic_DNA"/>
</dbReference>
<evidence type="ECO:0000256" key="1">
    <source>
        <dbReference type="SAM" id="MobiDB-lite"/>
    </source>
</evidence>
<reference evidence="3 4" key="1">
    <citation type="journal article" date="2010" name="Nature">
        <title>The Ectocarpus genome and the independent evolution of multicellularity in brown algae.</title>
        <authorList>
            <person name="Cock J.M."/>
            <person name="Sterck L."/>
            <person name="Rouze P."/>
            <person name="Scornet D."/>
            <person name="Allen A.E."/>
            <person name="Amoutzias G."/>
            <person name="Anthouard V."/>
            <person name="Artiguenave F."/>
            <person name="Aury J.M."/>
            <person name="Badger J.H."/>
            <person name="Beszteri B."/>
            <person name="Billiau K."/>
            <person name="Bonnet E."/>
            <person name="Bothwell J.H."/>
            <person name="Bowler C."/>
            <person name="Boyen C."/>
            <person name="Brownlee C."/>
            <person name="Carrano C.J."/>
            <person name="Charrier B."/>
            <person name="Cho G.Y."/>
            <person name="Coelho S.M."/>
            <person name="Collen J."/>
            <person name="Corre E."/>
            <person name="Da Silva C."/>
            <person name="Delage L."/>
            <person name="Delaroque N."/>
            <person name="Dittami S.M."/>
            <person name="Doulbeau S."/>
            <person name="Elias M."/>
            <person name="Farnham G."/>
            <person name="Gachon C.M."/>
            <person name="Gschloessl B."/>
            <person name="Heesch S."/>
            <person name="Jabbari K."/>
            <person name="Jubin C."/>
            <person name="Kawai H."/>
            <person name="Kimura K."/>
            <person name="Kloareg B."/>
            <person name="Kupper F.C."/>
            <person name="Lang D."/>
            <person name="Le Bail A."/>
            <person name="Leblanc C."/>
            <person name="Lerouge P."/>
            <person name="Lohr M."/>
            <person name="Lopez P.J."/>
            <person name="Martens C."/>
            <person name="Maumus F."/>
            <person name="Michel G."/>
            <person name="Miranda-Saavedra D."/>
            <person name="Morales J."/>
            <person name="Moreau H."/>
            <person name="Motomura T."/>
            <person name="Nagasato C."/>
            <person name="Napoli C.A."/>
            <person name="Nelson D.R."/>
            <person name="Nyvall-Collen P."/>
            <person name="Peters A.F."/>
            <person name="Pommier C."/>
            <person name="Potin P."/>
            <person name="Poulain J."/>
            <person name="Quesneville H."/>
            <person name="Read B."/>
            <person name="Rensing S.A."/>
            <person name="Ritter A."/>
            <person name="Rousvoal S."/>
            <person name="Samanta M."/>
            <person name="Samson G."/>
            <person name="Schroeder D.C."/>
            <person name="Segurens B."/>
            <person name="Strittmatter M."/>
            <person name="Tonon T."/>
            <person name="Tregear J.W."/>
            <person name="Valentin K."/>
            <person name="von Dassow P."/>
            <person name="Yamagishi T."/>
            <person name="Van de Peer Y."/>
            <person name="Wincker P."/>
        </authorList>
    </citation>
    <scope>NUCLEOTIDE SEQUENCE [LARGE SCALE GENOMIC DNA]</scope>
    <source>
        <strain evidence="4">Ec32 / CCAP1310/4</strain>
    </source>
</reference>
<protein>
    <submittedName>
        <fullName evidence="3">EsV-1-163</fullName>
    </submittedName>
</protein>
<dbReference type="EMBL" id="FN649212">
    <property type="protein sequence ID" value="CBJ28263.1"/>
    <property type="molecule type" value="Genomic_DNA"/>
</dbReference>
<dbReference type="InParanoid" id="D7G9C0"/>
<feature type="region of interest" description="Disordered" evidence="1">
    <location>
        <begin position="255"/>
        <end position="291"/>
    </location>
</feature>